<dbReference type="GeneID" id="113462369"/>
<dbReference type="AlphaFoldDB" id="A0A8B8ZZ60"/>
<dbReference type="RefSeq" id="XP_038979601.1">
    <property type="nucleotide sequence ID" value="XM_039123673.1"/>
</dbReference>
<dbReference type="Proteomes" id="UP000228380">
    <property type="component" value="Chromosome 2"/>
</dbReference>
<accession>A0A8B8ZZ60</accession>
<dbReference type="GO" id="GO:0016491">
    <property type="term" value="F:oxidoreductase activity"/>
    <property type="evidence" value="ECO:0007669"/>
    <property type="project" value="InterPro"/>
</dbReference>
<dbReference type="GO" id="GO:0008526">
    <property type="term" value="F:phosphatidylinositol transfer activity"/>
    <property type="evidence" value="ECO:0007669"/>
    <property type="project" value="TreeGrafter"/>
</dbReference>
<dbReference type="PANTHER" id="PTHR45824:SF18">
    <property type="entry name" value="OS01G0264700 PROTEIN"/>
    <property type="match status" value="1"/>
</dbReference>
<feature type="domain" description="CRAL/TRIO N-terminal" evidence="1">
    <location>
        <begin position="102"/>
        <end position="127"/>
    </location>
</feature>
<dbReference type="SUPFAM" id="SSF46938">
    <property type="entry name" value="CRAL/TRIO N-terminal domain"/>
    <property type="match status" value="1"/>
</dbReference>
<dbReference type="InterPro" id="IPR036188">
    <property type="entry name" value="FAD/NAD-bd_sf"/>
</dbReference>
<name>A0A8B8ZZ60_PHODC</name>
<dbReference type="SUPFAM" id="SSF51905">
    <property type="entry name" value="FAD/NAD(P)-binding domain"/>
    <property type="match status" value="1"/>
</dbReference>
<keyword evidence="2" id="KW-1185">Reference proteome</keyword>
<dbReference type="InterPro" id="IPR023753">
    <property type="entry name" value="FAD/NAD-binding_dom"/>
</dbReference>
<evidence type="ECO:0000313" key="2">
    <source>
        <dbReference type="Proteomes" id="UP000228380"/>
    </source>
</evidence>
<protein>
    <submittedName>
        <fullName evidence="3">Uncharacterized protein LOC113462369 isoform X1</fullName>
    </submittedName>
</protein>
<dbReference type="InterPro" id="IPR052578">
    <property type="entry name" value="PI_Transfer_CRAL-TRIO"/>
</dbReference>
<dbReference type="OrthoDB" id="3244603at2759"/>
<organism evidence="2 3">
    <name type="scientific">Phoenix dactylifera</name>
    <name type="common">Date palm</name>
    <dbReference type="NCBI Taxonomy" id="42345"/>
    <lineage>
        <taxon>Eukaryota</taxon>
        <taxon>Viridiplantae</taxon>
        <taxon>Streptophyta</taxon>
        <taxon>Embryophyta</taxon>
        <taxon>Tracheophyta</taxon>
        <taxon>Spermatophyta</taxon>
        <taxon>Magnoliopsida</taxon>
        <taxon>Liliopsida</taxon>
        <taxon>Arecaceae</taxon>
        <taxon>Coryphoideae</taxon>
        <taxon>Phoeniceae</taxon>
        <taxon>Phoenix</taxon>
    </lineage>
</organism>
<dbReference type="KEGG" id="pda:113462369"/>
<gene>
    <name evidence="3" type="primary">LOC113462369</name>
</gene>
<evidence type="ECO:0000313" key="3">
    <source>
        <dbReference type="RefSeq" id="XP_038979601.1"/>
    </source>
</evidence>
<dbReference type="SMART" id="SM01100">
    <property type="entry name" value="CRAL_TRIO_N"/>
    <property type="match status" value="1"/>
</dbReference>
<reference evidence="2" key="1">
    <citation type="journal article" date="2019" name="Nat. Commun.">
        <title>Genome-wide association mapping of date palm fruit traits.</title>
        <authorList>
            <person name="Hazzouri K.M."/>
            <person name="Gros-Balthazard M."/>
            <person name="Flowers J.M."/>
            <person name="Copetti D."/>
            <person name="Lemansour A."/>
            <person name="Lebrun M."/>
            <person name="Masmoudi K."/>
            <person name="Ferrand S."/>
            <person name="Dhar M.I."/>
            <person name="Fresquez Z.A."/>
            <person name="Rosas U."/>
            <person name="Zhang J."/>
            <person name="Talag J."/>
            <person name="Lee S."/>
            <person name="Kudrna D."/>
            <person name="Powell R.F."/>
            <person name="Leitch I.J."/>
            <person name="Krueger R.R."/>
            <person name="Wing R.A."/>
            <person name="Amiri K.M.A."/>
            <person name="Purugganan M.D."/>
        </authorList>
    </citation>
    <scope>NUCLEOTIDE SEQUENCE [LARGE SCALE GENOMIC DNA]</scope>
    <source>
        <strain evidence="2">cv. Khalas</strain>
    </source>
</reference>
<proteinExistence type="predicted"/>
<dbReference type="InterPro" id="IPR036273">
    <property type="entry name" value="CRAL/TRIO_N_dom_sf"/>
</dbReference>
<sequence length="261" mass="29579">MLSDVPGISEEEKRRLLHCVVIGGGPTGVEFSGEISDFIIGDVHQRYSHVKDYICVTLIEANEILSSFDVRLRTYATKQLTKINEVRRMNGPLSEALPDFYSDASISRYLRSRNWNAEKASKMLKATVKWRLKYKPEAIRWEDVAHEAATGKIYRADYSDKYGRSVLVMRPGFQKEGKLSSTESAVRKAEDVVSSMLAKGFVLSKDALKRARSFDERHHFMSGASAMALVPWRISLELLGNHHPLLPLQVKLQSCTRVKTF</sequence>
<dbReference type="PANTHER" id="PTHR45824">
    <property type="entry name" value="GH16843P"/>
    <property type="match status" value="1"/>
</dbReference>
<evidence type="ECO:0000259" key="1">
    <source>
        <dbReference type="SMART" id="SM01100"/>
    </source>
</evidence>
<reference evidence="3" key="2">
    <citation type="submission" date="2025-08" db="UniProtKB">
        <authorList>
            <consortium name="RefSeq"/>
        </authorList>
    </citation>
    <scope>IDENTIFICATION</scope>
    <source>
        <tissue evidence="3">Young leaves</tissue>
    </source>
</reference>
<dbReference type="Gene3D" id="3.50.50.100">
    <property type="match status" value="1"/>
</dbReference>
<dbReference type="Pfam" id="PF07992">
    <property type="entry name" value="Pyr_redox_2"/>
    <property type="match status" value="1"/>
</dbReference>
<dbReference type="InterPro" id="IPR011074">
    <property type="entry name" value="CRAL/TRIO_N_dom"/>
</dbReference>